<dbReference type="CDD" id="cd12108">
    <property type="entry name" value="Hr-like"/>
    <property type="match status" value="1"/>
</dbReference>
<dbReference type="InterPro" id="IPR012312">
    <property type="entry name" value="Hemerythrin-like"/>
</dbReference>
<dbReference type="OrthoDB" id="5197650at2"/>
<keyword evidence="3" id="KW-1185">Reference proteome</keyword>
<reference evidence="2 3" key="1">
    <citation type="submission" date="2016-10" db="EMBL/GenBank/DDBJ databases">
        <authorList>
            <person name="de Groot N.N."/>
        </authorList>
    </citation>
    <scope>NUCLEOTIDE SEQUENCE [LARGE SCALE GENOMIC DNA]</scope>
    <source>
        <strain evidence="2 3">CGMCC 4.3510</strain>
    </source>
</reference>
<dbReference type="AlphaFoldDB" id="A0A1I1XQC6"/>
<dbReference type="Pfam" id="PF01814">
    <property type="entry name" value="Hemerythrin"/>
    <property type="match status" value="1"/>
</dbReference>
<accession>A0A1I1XQC6</accession>
<dbReference type="Gene3D" id="1.20.120.520">
    <property type="entry name" value="nmb1532 protein domain like"/>
    <property type="match status" value="1"/>
</dbReference>
<protein>
    <submittedName>
        <fullName evidence="2">Hemerythrin HHE cation binding domain-containing protein</fullName>
    </submittedName>
</protein>
<gene>
    <name evidence="2" type="ORF">SAMN05216251_101486</name>
</gene>
<proteinExistence type="predicted"/>
<dbReference type="RefSeq" id="WP_093711600.1">
    <property type="nucleotide sequence ID" value="NZ_FONG01000001.1"/>
</dbReference>
<dbReference type="EMBL" id="FONG01000001">
    <property type="protein sequence ID" value="SFE09471.1"/>
    <property type="molecule type" value="Genomic_DNA"/>
</dbReference>
<dbReference type="STRING" id="380248.SAMN05216251_101486"/>
<sequence>MSTDTRSSAHTRLDFTMMYAVHDAFRRDLGRLVAAADPRTGSLRAFKAGWANLTYYLDIHHTAEDTVLWPPMRGKVGSDPERKALLDAMEAEHAVLDPLVAAVDARLAAGDTTGLPADVTALREALTAHFDHEEEAGLPLVDAVVSAKDWDAFGEEQRRRVGTKGAASFFPWLLDSAPAATEQKVLALVPGPIRLLFRKTWRPKYEKNSPWGQFSRS</sequence>
<evidence type="ECO:0000259" key="1">
    <source>
        <dbReference type="Pfam" id="PF01814"/>
    </source>
</evidence>
<name>A0A1I1XQC6_9ACTN</name>
<organism evidence="2 3">
    <name type="scientific">Actinacidiphila alni</name>
    <dbReference type="NCBI Taxonomy" id="380248"/>
    <lineage>
        <taxon>Bacteria</taxon>
        <taxon>Bacillati</taxon>
        <taxon>Actinomycetota</taxon>
        <taxon>Actinomycetes</taxon>
        <taxon>Kitasatosporales</taxon>
        <taxon>Streptomycetaceae</taxon>
        <taxon>Actinacidiphila</taxon>
    </lineage>
</organism>
<feature type="domain" description="Hemerythrin-like" evidence="1">
    <location>
        <begin position="16"/>
        <end position="140"/>
    </location>
</feature>
<evidence type="ECO:0000313" key="3">
    <source>
        <dbReference type="Proteomes" id="UP000199323"/>
    </source>
</evidence>
<evidence type="ECO:0000313" key="2">
    <source>
        <dbReference type="EMBL" id="SFE09471.1"/>
    </source>
</evidence>
<dbReference type="Proteomes" id="UP000199323">
    <property type="component" value="Unassembled WGS sequence"/>
</dbReference>